<organism evidence="1 2">
    <name type="scientific">Proteus terrae subsp. cibarius</name>
    <dbReference type="NCBI Taxonomy" id="626774"/>
    <lineage>
        <taxon>Bacteria</taxon>
        <taxon>Pseudomonadati</taxon>
        <taxon>Pseudomonadota</taxon>
        <taxon>Gammaproteobacteria</taxon>
        <taxon>Enterobacterales</taxon>
        <taxon>Morganellaceae</taxon>
        <taxon>Proteus</taxon>
    </lineage>
</organism>
<proteinExistence type="predicted"/>
<dbReference type="RefSeq" id="WP_156733243.1">
    <property type="nucleotide sequence ID" value="NZ_CP045008.1"/>
</dbReference>
<reference evidence="1 2" key="1">
    <citation type="submission" date="2020-01" db="EMBL/GenBank/DDBJ databases">
        <title>The genomic epidemiology of tigecycline resistance gene tet(X) variants in a swine farm in China.</title>
        <authorList>
            <person name="Peng K."/>
            <person name="Li R."/>
        </authorList>
    </citation>
    <scope>NUCLEOTIDE SEQUENCE [LARGE SCALE GENOMIC DNA]</scope>
    <source>
        <strain evidence="1 2">ZF1</strain>
    </source>
</reference>
<keyword evidence="2" id="KW-1185">Reference proteome</keyword>
<evidence type="ECO:0000313" key="1">
    <source>
        <dbReference type="EMBL" id="QIF90293.1"/>
    </source>
</evidence>
<name>A0ABX6JM73_9GAMM</name>
<sequence>MTLLDLPEAQNKDQATLFAKAYADNIKACPQLRRLKSALIKAQKEQAPEWFLRMLYVDTDNILFRIEQLHHWGRDYDPRGFALNTSQRIRIAVDMVSNFLNPSRMYFGGIKRIETWLAEGESESMKPEPQSMRIL</sequence>
<dbReference type="EMBL" id="CP047340">
    <property type="protein sequence ID" value="QIF90293.1"/>
    <property type="molecule type" value="Genomic_DNA"/>
</dbReference>
<accession>A0ABX6JM73</accession>
<protein>
    <submittedName>
        <fullName evidence="1">Uncharacterized protein</fullName>
    </submittedName>
</protein>
<gene>
    <name evidence="1" type="ORF">GTH23_09700</name>
</gene>
<evidence type="ECO:0000313" key="2">
    <source>
        <dbReference type="Proteomes" id="UP000501338"/>
    </source>
</evidence>
<dbReference type="Proteomes" id="UP000501338">
    <property type="component" value="Chromosome"/>
</dbReference>